<feature type="region of interest" description="Disordered" evidence="4">
    <location>
        <begin position="47"/>
        <end position="75"/>
    </location>
</feature>
<evidence type="ECO:0000313" key="8">
    <source>
        <dbReference type="EMBL" id="TDP95341.1"/>
    </source>
</evidence>
<feature type="chain" id="PRO_5020869300" evidence="6">
    <location>
        <begin position="29"/>
        <end position="1170"/>
    </location>
</feature>
<dbReference type="Gene3D" id="2.60.40.10">
    <property type="entry name" value="Immunoglobulins"/>
    <property type="match status" value="1"/>
</dbReference>
<dbReference type="InterPro" id="IPR013783">
    <property type="entry name" value="Ig-like_fold"/>
</dbReference>
<keyword evidence="2" id="KW-0964">Secreted</keyword>
<reference evidence="8 9" key="1">
    <citation type="submission" date="2019-03" db="EMBL/GenBank/DDBJ databases">
        <title>Genomic analyses of the natural microbiome of Caenorhabditis elegans.</title>
        <authorList>
            <person name="Samuel B."/>
        </authorList>
    </citation>
    <scope>NUCLEOTIDE SEQUENCE [LARGE SCALE GENOMIC DNA]</scope>
    <source>
        <strain evidence="8 9">JUb18</strain>
    </source>
</reference>
<feature type="domain" description="SD-repeat containing protein B" evidence="7">
    <location>
        <begin position="969"/>
        <end position="1077"/>
    </location>
</feature>
<dbReference type="InterPro" id="IPR051417">
    <property type="entry name" value="SDr/BOS_complex"/>
</dbReference>
<feature type="region of interest" description="Disordered" evidence="4">
    <location>
        <begin position="1093"/>
        <end position="1131"/>
    </location>
</feature>
<dbReference type="Proteomes" id="UP000295601">
    <property type="component" value="Unassembled WGS sequence"/>
</dbReference>
<feature type="region of interest" description="Disordered" evidence="4">
    <location>
        <begin position="881"/>
        <end position="903"/>
    </location>
</feature>
<evidence type="ECO:0000256" key="1">
    <source>
        <dbReference type="ARBA" id="ARBA00004613"/>
    </source>
</evidence>
<sequence>MLSRLLGGTSAALAVGIALLGVAVPQAAATTSGDASVSLATSVEEAIPDSADGDSGSANLRNPAAAENHTAEDAGPEDIVTALAVSIDMDISVNRDGMGSFSDAGDIGPGLDDSATNGIVRTGDSIEYKVSVNAFNGTAINEMFTLEAPAGTQWVQLPQACLASGSGISGGTLTCALGDLTNETISVPVVLKVTNDLVNADTVAISGTAKADNISDSVSIDSSVTSVSARPAFDLRKKDSYITDVKVKDDENGTPGVVYTFPMVVQTGPVDPKHPEYPNNLGTERLTDTVTFTDDISKLVNGKKSPSAKLFTADGQPAAAPNVHKPNGEAPPIWNAPRGGIANGSDTSVANGGTITAFQPAPGENIEITLAGFDSSLNHVPSKNAGGGQIPANTQIIISNYLRIWIPKAELDAEAQAAPGRTIPVSNTYSGFAPVSASGQPNSAENLANNTVDLNYTATDGATLGGWKNYSGVIGSGFNPSGKNNRPNVTPGDKFVSEVGIQNNSNNDATSTVVIDTFDATYQRVRSSGNVANVIPGGTTKYASNGLTDAEELQNFSGQGVTWYEDPDDVPGGRAAINAVRWEFDLDAKDAHGLYINLYAKEDAPKDAYLRNFMSFASPDVTPPGGNPGDRVFDTGDSDKANGVQADYLTVTPAIARVNKQVIDIGGTITNPGDTTQFGQAGTPIRYLLTPTLTAATDSATRYPFTVEDTLPVGLSYAGNASAEPDEIVNNADGTTTLRWNYAGIEPNQTIDPIAFDGLVDPMSHSGRVLTNKVQVVSTADTSAANLRSKERAITTQASEGLAIVKTAPTAVVIAGDNVTWNVQYHNTSSEELTNIDIIDVFPYLGDGRGPASNFHGKLELNAISAPPGSKVLYTDEAPANISIDPNDASNQPGGSTTWSSSKPAGATAVRVVDVDGIDSGEMNQFEVSFTTVGSRQSDLWTNHAGARAEQLTLPVRSQDVPVTAVSGSIGDFVWYDKNHNGLQDSDEENAPGVIVKLNGHDDRDTKVNRSTTTDAHGKYRFDGLRPGKYTVSFIAPAGFGFTTQGVGNDPSINSVANTAGIADSIALEVTEKDGVIEAVESNLDQDAGLIEIGPVDPTDPVDPTEPTVPGEVTNPIDPADSLHGTGSATSVANGPGGLASTGSQAPWFLALLAFGILIAGGVAVRLART</sequence>
<dbReference type="PANTHER" id="PTHR23303:SF15">
    <property type="entry name" value="COLOSSIN-A"/>
    <property type="match status" value="1"/>
</dbReference>
<keyword evidence="5" id="KW-0472">Membrane</keyword>
<evidence type="ECO:0000313" key="9">
    <source>
        <dbReference type="Proteomes" id="UP000295601"/>
    </source>
</evidence>
<comment type="caution">
    <text evidence="8">The sequence shown here is derived from an EMBL/GenBank/DDBJ whole genome shotgun (WGS) entry which is preliminary data.</text>
</comment>
<comment type="subcellular location">
    <subcellularLocation>
        <location evidence="1">Secreted</location>
    </subcellularLocation>
</comment>
<keyword evidence="5" id="KW-0812">Transmembrane</keyword>
<dbReference type="SUPFAM" id="SSF117074">
    <property type="entry name" value="Hypothetical protein PA1324"/>
    <property type="match status" value="1"/>
</dbReference>
<dbReference type="OrthoDB" id="134475at2"/>
<feature type="compositionally biased region" description="Low complexity" evidence="4">
    <location>
        <begin position="1105"/>
        <end position="1114"/>
    </location>
</feature>
<keyword evidence="3 6" id="KW-0732">Signal</keyword>
<dbReference type="InterPro" id="IPR033764">
    <property type="entry name" value="Sdr_B"/>
</dbReference>
<feature type="compositionally biased region" description="Polar residues" evidence="4">
    <location>
        <begin position="888"/>
        <end position="903"/>
    </location>
</feature>
<dbReference type="AlphaFoldDB" id="A0A4R6S6M0"/>
<evidence type="ECO:0000256" key="3">
    <source>
        <dbReference type="ARBA" id="ARBA00022729"/>
    </source>
</evidence>
<feature type="signal peptide" evidence="6">
    <location>
        <begin position="1"/>
        <end position="28"/>
    </location>
</feature>
<organism evidence="8 9">
    <name type="scientific">Leucobacter luti</name>
    <dbReference type="NCBI Taxonomy" id="340320"/>
    <lineage>
        <taxon>Bacteria</taxon>
        <taxon>Bacillati</taxon>
        <taxon>Actinomycetota</taxon>
        <taxon>Actinomycetes</taxon>
        <taxon>Micrococcales</taxon>
        <taxon>Microbacteriaceae</taxon>
        <taxon>Leucobacter</taxon>
    </lineage>
</organism>
<dbReference type="Pfam" id="PF17210">
    <property type="entry name" value="SdrD_B"/>
    <property type="match status" value="1"/>
</dbReference>
<evidence type="ECO:0000256" key="6">
    <source>
        <dbReference type="SAM" id="SignalP"/>
    </source>
</evidence>
<accession>A0A4R6S6M0</accession>
<evidence type="ECO:0000256" key="4">
    <source>
        <dbReference type="SAM" id="MobiDB-lite"/>
    </source>
</evidence>
<keyword evidence="5" id="KW-1133">Transmembrane helix</keyword>
<dbReference type="GO" id="GO:0005576">
    <property type="term" value="C:extracellular region"/>
    <property type="evidence" value="ECO:0007669"/>
    <property type="project" value="UniProtKB-SubCell"/>
</dbReference>
<evidence type="ECO:0000256" key="2">
    <source>
        <dbReference type="ARBA" id="ARBA00022525"/>
    </source>
</evidence>
<dbReference type="GO" id="GO:0005975">
    <property type="term" value="P:carbohydrate metabolic process"/>
    <property type="evidence" value="ECO:0007669"/>
    <property type="project" value="UniProtKB-ARBA"/>
</dbReference>
<dbReference type="EMBL" id="SNYA01000001">
    <property type="protein sequence ID" value="TDP95341.1"/>
    <property type="molecule type" value="Genomic_DNA"/>
</dbReference>
<keyword evidence="9" id="KW-1185">Reference proteome</keyword>
<evidence type="ECO:0000256" key="5">
    <source>
        <dbReference type="SAM" id="Phobius"/>
    </source>
</evidence>
<name>A0A4R6S6M0_9MICO</name>
<gene>
    <name evidence="8" type="ORF">EDF62_0018</name>
</gene>
<proteinExistence type="predicted"/>
<evidence type="ECO:0000259" key="7">
    <source>
        <dbReference type="Pfam" id="PF17210"/>
    </source>
</evidence>
<dbReference type="PANTHER" id="PTHR23303">
    <property type="entry name" value="CARBOXYPEPTIDASE REGULATORY REGION-CONTAINING"/>
    <property type="match status" value="1"/>
</dbReference>
<protein>
    <submittedName>
        <fullName evidence="8">SdrD B-like protein</fullName>
    </submittedName>
</protein>
<feature type="transmembrane region" description="Helical" evidence="5">
    <location>
        <begin position="1148"/>
        <end position="1168"/>
    </location>
</feature>